<sequence length="219" mass="25489">MKYYHNLFNDRWVIEHIYEGMENGFFIEAGAMGGILVSSTYILEKDFKWNGICVEAIDEKYEKLKRNRNCFHDNRCLSNQSGLQVSFTLFNDKTGYSGITNTFNVPNKHMLEKEKHQTYNKETVSLQDLLIQHNAPNIIDYFGLDVEGHEPDILKAFPFSKPYTILAVSIEGHKCDHIMKGNGYLPVKNPYTENTNESYFIHQDIAKYRNVNLDKLNFL</sequence>
<evidence type="ECO:0000259" key="1">
    <source>
        <dbReference type="Pfam" id="PF05050"/>
    </source>
</evidence>
<dbReference type="InterPro" id="IPR053202">
    <property type="entry name" value="EGF_Rcpt_Signaling_Reg"/>
</dbReference>
<dbReference type="GO" id="GO:0005886">
    <property type="term" value="C:plasma membrane"/>
    <property type="evidence" value="ECO:0007669"/>
    <property type="project" value="TreeGrafter"/>
</dbReference>
<dbReference type="SUPFAM" id="SSF53335">
    <property type="entry name" value="S-adenosyl-L-methionine-dependent methyltransferases"/>
    <property type="match status" value="1"/>
</dbReference>
<reference evidence="2" key="1">
    <citation type="submission" date="2021-02" db="EMBL/GenBank/DDBJ databases">
        <title>Metagenome analyses of Stigonema ocellatum DSM 106950, Chlorogloea purpurea SAG 13.99 and Gomphosphaeria aponina DSM 107014.</title>
        <authorList>
            <person name="Marter P."/>
            <person name="Huang S."/>
        </authorList>
    </citation>
    <scope>NUCLEOTIDE SEQUENCE</scope>
    <source>
        <strain evidence="2">JP213</strain>
    </source>
</reference>
<proteinExistence type="predicted"/>
<dbReference type="Pfam" id="PF05050">
    <property type="entry name" value="Methyltransf_21"/>
    <property type="match status" value="1"/>
</dbReference>
<dbReference type="InterPro" id="IPR029063">
    <property type="entry name" value="SAM-dependent_MTases_sf"/>
</dbReference>
<keyword evidence="2" id="KW-0808">Transferase</keyword>
<dbReference type="Proteomes" id="UP000767446">
    <property type="component" value="Unassembled WGS sequence"/>
</dbReference>
<comment type="caution">
    <text evidence="2">The sequence shown here is derived from an EMBL/GenBank/DDBJ whole genome shotgun (WGS) entry which is preliminary data.</text>
</comment>
<accession>A0A941GVR1</accession>
<dbReference type="EMBL" id="JADQBC010000060">
    <property type="protein sequence ID" value="MBR8828213.1"/>
    <property type="molecule type" value="Genomic_DNA"/>
</dbReference>
<evidence type="ECO:0000313" key="2">
    <source>
        <dbReference type="EMBL" id="MBR8828213.1"/>
    </source>
</evidence>
<dbReference type="GO" id="GO:0032259">
    <property type="term" value="P:methylation"/>
    <property type="evidence" value="ECO:0007669"/>
    <property type="project" value="UniProtKB-KW"/>
</dbReference>
<evidence type="ECO:0000313" key="3">
    <source>
        <dbReference type="Proteomes" id="UP000767446"/>
    </source>
</evidence>
<dbReference type="PANTHER" id="PTHR34009">
    <property type="entry name" value="PROTEIN STAR"/>
    <property type="match status" value="1"/>
</dbReference>
<protein>
    <submittedName>
        <fullName evidence="2">FkbM family methyltransferase</fullName>
    </submittedName>
</protein>
<dbReference type="PANTHER" id="PTHR34009:SF2">
    <property type="entry name" value="PROTEIN STAR"/>
    <property type="match status" value="1"/>
</dbReference>
<gene>
    <name evidence="2" type="ORF">DSM107014_10005</name>
</gene>
<dbReference type="GO" id="GO:0005737">
    <property type="term" value="C:cytoplasm"/>
    <property type="evidence" value="ECO:0007669"/>
    <property type="project" value="GOC"/>
</dbReference>
<dbReference type="Gene3D" id="3.40.50.150">
    <property type="entry name" value="Vaccinia Virus protein VP39"/>
    <property type="match status" value="1"/>
</dbReference>
<name>A0A941GVR1_9CHRO</name>
<dbReference type="GO" id="GO:0006888">
    <property type="term" value="P:endoplasmic reticulum to Golgi vesicle-mediated transport"/>
    <property type="evidence" value="ECO:0007669"/>
    <property type="project" value="TreeGrafter"/>
</dbReference>
<organism evidence="2 3">
    <name type="scientific">Gomphosphaeria aponina SAG 52.96 = DSM 107014</name>
    <dbReference type="NCBI Taxonomy" id="1521640"/>
    <lineage>
        <taxon>Bacteria</taxon>
        <taxon>Bacillati</taxon>
        <taxon>Cyanobacteriota</taxon>
        <taxon>Cyanophyceae</taxon>
        <taxon>Oscillatoriophycideae</taxon>
        <taxon>Chroococcales</taxon>
        <taxon>Gomphosphaeriaceae</taxon>
        <taxon>Gomphosphaeria</taxon>
    </lineage>
</organism>
<dbReference type="InterPro" id="IPR006342">
    <property type="entry name" value="FkbM_mtfrase"/>
</dbReference>
<dbReference type="AlphaFoldDB" id="A0A941GVR1"/>
<dbReference type="GO" id="GO:0016197">
    <property type="term" value="P:endosomal transport"/>
    <property type="evidence" value="ECO:0007669"/>
    <property type="project" value="TreeGrafter"/>
</dbReference>
<keyword evidence="2" id="KW-0489">Methyltransferase</keyword>
<feature type="domain" description="Methyltransferase FkbM" evidence="1">
    <location>
        <begin position="45"/>
        <end position="161"/>
    </location>
</feature>
<dbReference type="GO" id="GO:0008168">
    <property type="term" value="F:methyltransferase activity"/>
    <property type="evidence" value="ECO:0007669"/>
    <property type="project" value="UniProtKB-KW"/>
</dbReference>